<evidence type="ECO:0000313" key="2">
    <source>
        <dbReference type="Proteomes" id="UP000008177"/>
    </source>
</evidence>
<accession>G2YQV4</accession>
<dbReference type="HOGENOM" id="CLU_2885535_0_0_1"/>
<name>G2YQV4_BOTF4</name>
<proteinExistence type="predicted"/>
<gene>
    <name evidence="1" type="ORF">BofuT4_uP131820.1</name>
</gene>
<organism evidence="1 2">
    <name type="scientific">Botryotinia fuckeliana (strain T4)</name>
    <name type="common">Noble rot fungus</name>
    <name type="synonym">Botrytis cinerea</name>
    <dbReference type="NCBI Taxonomy" id="999810"/>
    <lineage>
        <taxon>Eukaryota</taxon>
        <taxon>Fungi</taxon>
        <taxon>Dikarya</taxon>
        <taxon>Ascomycota</taxon>
        <taxon>Pezizomycotina</taxon>
        <taxon>Leotiomycetes</taxon>
        <taxon>Helotiales</taxon>
        <taxon>Sclerotiniaceae</taxon>
        <taxon>Botrytis</taxon>
    </lineage>
</organism>
<dbReference type="Proteomes" id="UP000008177">
    <property type="component" value="Unplaced contigs"/>
</dbReference>
<sequence>MDVETLAVKLTRATMKLPIGPLSATLGQATPRFEQPTIDIRIVGRDRRLQSEPLKPEYSRSLV</sequence>
<reference evidence="2" key="1">
    <citation type="journal article" date="2011" name="PLoS Genet.">
        <title>Genomic analysis of the necrotrophic fungal pathogens Sclerotinia sclerotiorum and Botrytis cinerea.</title>
        <authorList>
            <person name="Amselem J."/>
            <person name="Cuomo C.A."/>
            <person name="van Kan J.A."/>
            <person name="Viaud M."/>
            <person name="Benito E.P."/>
            <person name="Couloux A."/>
            <person name="Coutinho P.M."/>
            <person name="de Vries R.P."/>
            <person name="Dyer P.S."/>
            <person name="Fillinger S."/>
            <person name="Fournier E."/>
            <person name="Gout L."/>
            <person name="Hahn M."/>
            <person name="Kohn L."/>
            <person name="Lapalu N."/>
            <person name="Plummer K.M."/>
            <person name="Pradier J.M."/>
            <person name="Quevillon E."/>
            <person name="Sharon A."/>
            <person name="Simon A."/>
            <person name="ten Have A."/>
            <person name="Tudzynski B."/>
            <person name="Tudzynski P."/>
            <person name="Wincker P."/>
            <person name="Andrew M."/>
            <person name="Anthouard V."/>
            <person name="Beever R.E."/>
            <person name="Beffa R."/>
            <person name="Benoit I."/>
            <person name="Bouzid O."/>
            <person name="Brault B."/>
            <person name="Chen Z."/>
            <person name="Choquer M."/>
            <person name="Collemare J."/>
            <person name="Cotton P."/>
            <person name="Danchin E.G."/>
            <person name="Da Silva C."/>
            <person name="Gautier A."/>
            <person name="Giraud C."/>
            <person name="Giraud T."/>
            <person name="Gonzalez C."/>
            <person name="Grossetete S."/>
            <person name="Guldener U."/>
            <person name="Henrissat B."/>
            <person name="Howlett B.J."/>
            <person name="Kodira C."/>
            <person name="Kretschmer M."/>
            <person name="Lappartient A."/>
            <person name="Leroch M."/>
            <person name="Levis C."/>
            <person name="Mauceli E."/>
            <person name="Neuveglise C."/>
            <person name="Oeser B."/>
            <person name="Pearson M."/>
            <person name="Poulain J."/>
            <person name="Poussereau N."/>
            <person name="Quesneville H."/>
            <person name="Rascle C."/>
            <person name="Schumacher J."/>
            <person name="Segurens B."/>
            <person name="Sexton A."/>
            <person name="Silva E."/>
            <person name="Sirven C."/>
            <person name="Soanes D.M."/>
            <person name="Talbot N.J."/>
            <person name="Templeton M."/>
            <person name="Yandava C."/>
            <person name="Yarden O."/>
            <person name="Zeng Q."/>
            <person name="Rollins J.A."/>
            <person name="Lebrun M.H."/>
            <person name="Dickman M."/>
        </authorList>
    </citation>
    <scope>NUCLEOTIDE SEQUENCE [LARGE SCALE GENOMIC DNA]</scope>
    <source>
        <strain evidence="2">T4</strain>
    </source>
</reference>
<dbReference type="AlphaFoldDB" id="G2YQV4"/>
<evidence type="ECO:0000313" key="1">
    <source>
        <dbReference type="EMBL" id="CCD54002.1"/>
    </source>
</evidence>
<protein>
    <submittedName>
        <fullName evidence="1">Uncharacterized protein</fullName>
    </submittedName>
</protein>
<dbReference type="EMBL" id="FQ790349">
    <property type="protein sequence ID" value="CCD54002.1"/>
    <property type="molecule type" value="Genomic_DNA"/>
</dbReference>
<dbReference type="InParanoid" id="G2YQV4"/>